<organism evidence="2">
    <name type="scientific">Setaria italica</name>
    <name type="common">Foxtail millet</name>
    <name type="synonym">Panicum italicum</name>
    <dbReference type="NCBI Taxonomy" id="4555"/>
    <lineage>
        <taxon>Eukaryota</taxon>
        <taxon>Viridiplantae</taxon>
        <taxon>Streptophyta</taxon>
        <taxon>Embryophyta</taxon>
        <taxon>Tracheophyta</taxon>
        <taxon>Spermatophyta</taxon>
        <taxon>Magnoliopsida</taxon>
        <taxon>Liliopsida</taxon>
        <taxon>Poales</taxon>
        <taxon>Poaceae</taxon>
        <taxon>PACMAD clade</taxon>
        <taxon>Panicoideae</taxon>
        <taxon>Panicodae</taxon>
        <taxon>Paniceae</taxon>
        <taxon>Cenchrinae</taxon>
        <taxon>Setaria</taxon>
    </lineage>
</organism>
<name>A0A368QY21_SETIT</name>
<proteinExistence type="predicted"/>
<reference evidence="2" key="2">
    <citation type="submission" date="2015-07" db="EMBL/GenBank/DDBJ databases">
        <authorList>
            <person name="Noorani M."/>
        </authorList>
    </citation>
    <scope>NUCLEOTIDE SEQUENCE</scope>
    <source>
        <strain evidence="2">Yugu1</strain>
    </source>
</reference>
<feature type="region of interest" description="Disordered" evidence="1">
    <location>
        <begin position="15"/>
        <end position="54"/>
    </location>
</feature>
<evidence type="ECO:0000313" key="2">
    <source>
        <dbReference type="EMBL" id="RCV22845.1"/>
    </source>
</evidence>
<accession>A0A368QY21</accession>
<evidence type="ECO:0000256" key="1">
    <source>
        <dbReference type="SAM" id="MobiDB-lite"/>
    </source>
</evidence>
<protein>
    <submittedName>
        <fullName evidence="2">Uncharacterized protein</fullName>
    </submittedName>
</protein>
<sequence length="158" mass="17376">METAQIVDKEMVCEHARSSEDYHNPSEFLPKGSVSELPPNVAKDSVTEQRKADGSDHDFVVGTMIVASSHGELQVRKNMLTTKSYLEGSGNNLGKSVLPPQASCDSILNARYDRALKVALLCVSNNPKSRPPMRAVVKMLLEAKEENKRMLKLAPPDI</sequence>
<feature type="compositionally biased region" description="Basic and acidic residues" evidence="1">
    <location>
        <begin position="15"/>
        <end position="24"/>
    </location>
</feature>
<gene>
    <name evidence="2" type="ORF">SETIT_4G252400v2</name>
</gene>
<dbReference type="AlphaFoldDB" id="A0A368QY21"/>
<reference evidence="2" key="1">
    <citation type="journal article" date="2012" name="Nat. Biotechnol.">
        <title>Reference genome sequence of the model plant Setaria.</title>
        <authorList>
            <person name="Bennetzen J.L."/>
            <person name="Schmutz J."/>
            <person name="Wang H."/>
            <person name="Percifield R."/>
            <person name="Hawkins J."/>
            <person name="Pontaroli A.C."/>
            <person name="Estep M."/>
            <person name="Feng L."/>
            <person name="Vaughn J.N."/>
            <person name="Grimwood J."/>
            <person name="Jenkins J."/>
            <person name="Barry K."/>
            <person name="Lindquist E."/>
            <person name="Hellsten U."/>
            <person name="Deshpande S."/>
            <person name="Wang X."/>
            <person name="Wu X."/>
            <person name="Mitros T."/>
            <person name="Triplett J."/>
            <person name="Yang X."/>
            <person name="Ye C.Y."/>
            <person name="Mauro-Herrera M."/>
            <person name="Wang L."/>
            <person name="Li P."/>
            <person name="Sharma M."/>
            <person name="Sharma R."/>
            <person name="Ronald P.C."/>
            <person name="Panaud O."/>
            <person name="Kellogg E.A."/>
            <person name="Brutnell T.P."/>
            <person name="Doust A.N."/>
            <person name="Tuskan G.A."/>
            <person name="Rokhsar D."/>
            <person name="Devos K.M."/>
        </authorList>
    </citation>
    <scope>NUCLEOTIDE SEQUENCE [LARGE SCALE GENOMIC DNA]</scope>
    <source>
        <strain evidence="2">Yugu1</strain>
    </source>
</reference>
<dbReference type="OrthoDB" id="1939754at2759"/>
<feature type="compositionally biased region" description="Basic and acidic residues" evidence="1">
    <location>
        <begin position="45"/>
        <end position="54"/>
    </location>
</feature>
<dbReference type="STRING" id="4555.A0A368QY21"/>
<dbReference type="EMBL" id="CM003531">
    <property type="protein sequence ID" value="RCV22845.1"/>
    <property type="molecule type" value="Genomic_DNA"/>
</dbReference>